<dbReference type="Proteomes" id="UP000521075">
    <property type="component" value="Unassembled WGS sequence"/>
</dbReference>
<reference evidence="4 5" key="1">
    <citation type="submission" date="2020-07" db="EMBL/GenBank/DDBJ databases">
        <title>Sequencing the genomes of 1000 actinobacteria strains.</title>
        <authorList>
            <person name="Klenk H.-P."/>
        </authorList>
    </citation>
    <scope>NUCLEOTIDE SEQUENCE [LARGE SCALE GENOMIC DNA]</scope>
    <source>
        <strain evidence="4 5">DSM 15166</strain>
    </source>
</reference>
<evidence type="ECO:0000313" key="5">
    <source>
        <dbReference type="Proteomes" id="UP000521075"/>
    </source>
</evidence>
<sequence>MVRWDPGLYGTFADERARPFLDLTSRLDGLSPARVVDLGCGTGELTATLADRWPEAQVLGIDSSAEMLADAEAVAAGRANLRFRQQAIEEWEPSGDVDLVVSNAALQWVPGHRDLLRSWLPRLHPAATVAVQIPGNEDSPSQVLLRRLAAEPRWAGALDGVGSVISRVGSMREYLDVFLESGHRVEGWETTYQHVLAGDDAVLQWLSGTRLRPYLAALGPSADAFVDELRPRLRAAYPAEHGATVFGFRRLFVVGRLVPA</sequence>
<gene>
    <name evidence="4" type="ORF">HNR14_001237</name>
</gene>
<name>A0A853DJU6_9MICO</name>
<dbReference type="Pfam" id="PF13649">
    <property type="entry name" value="Methyltransf_25"/>
    <property type="match status" value="1"/>
</dbReference>
<proteinExistence type="predicted"/>
<dbReference type="GO" id="GO:0032259">
    <property type="term" value="P:methylation"/>
    <property type="evidence" value="ECO:0007669"/>
    <property type="project" value="UniProtKB-KW"/>
</dbReference>
<comment type="caution">
    <text evidence="4">The sequence shown here is derived from an EMBL/GenBank/DDBJ whole genome shotgun (WGS) entry which is preliminary data.</text>
</comment>
<dbReference type="PANTHER" id="PTHR43861">
    <property type="entry name" value="TRANS-ACONITATE 2-METHYLTRANSFERASE-RELATED"/>
    <property type="match status" value="1"/>
</dbReference>
<protein>
    <submittedName>
        <fullName evidence="4">Trans-aconitate 2-methyltransferase</fullName>
        <ecNumber evidence="4">2.1.1.144</ecNumber>
    </submittedName>
</protein>
<dbReference type="EC" id="2.1.1.144" evidence="4"/>
<dbReference type="SUPFAM" id="SSF53335">
    <property type="entry name" value="S-adenosyl-L-methionine-dependent methyltransferases"/>
    <property type="match status" value="1"/>
</dbReference>
<evidence type="ECO:0000256" key="1">
    <source>
        <dbReference type="ARBA" id="ARBA00022603"/>
    </source>
</evidence>
<dbReference type="Gene3D" id="1.10.150.290">
    <property type="entry name" value="S-adenosyl-L-methionine-dependent methyltransferases"/>
    <property type="match status" value="1"/>
</dbReference>
<keyword evidence="5" id="KW-1185">Reference proteome</keyword>
<dbReference type="CDD" id="cd02440">
    <property type="entry name" value="AdoMet_MTases"/>
    <property type="match status" value="1"/>
</dbReference>
<dbReference type="InterPro" id="IPR029063">
    <property type="entry name" value="SAM-dependent_MTases_sf"/>
</dbReference>
<dbReference type="Gene3D" id="3.40.50.150">
    <property type="entry name" value="Vaccinia Virus protein VP39"/>
    <property type="match status" value="1"/>
</dbReference>
<dbReference type="InterPro" id="IPR041698">
    <property type="entry name" value="Methyltransf_25"/>
</dbReference>
<dbReference type="RefSeq" id="WP_218874984.1">
    <property type="nucleotide sequence ID" value="NZ_BAAAHA010000003.1"/>
</dbReference>
<feature type="domain" description="Methyltransferase" evidence="3">
    <location>
        <begin position="35"/>
        <end position="123"/>
    </location>
</feature>
<dbReference type="AlphaFoldDB" id="A0A853DJU6"/>
<evidence type="ECO:0000256" key="2">
    <source>
        <dbReference type="ARBA" id="ARBA00022679"/>
    </source>
</evidence>
<evidence type="ECO:0000259" key="3">
    <source>
        <dbReference type="Pfam" id="PF13649"/>
    </source>
</evidence>
<keyword evidence="2 4" id="KW-0808">Transferase</keyword>
<dbReference type="PANTHER" id="PTHR43861:SF1">
    <property type="entry name" value="TRANS-ACONITATE 2-METHYLTRANSFERASE"/>
    <property type="match status" value="1"/>
</dbReference>
<evidence type="ECO:0000313" key="4">
    <source>
        <dbReference type="EMBL" id="NYK09356.1"/>
    </source>
</evidence>
<dbReference type="InterPro" id="IPR023149">
    <property type="entry name" value="Trans_acon_MeTrfase_C"/>
</dbReference>
<keyword evidence="1 4" id="KW-0489">Methyltransferase</keyword>
<dbReference type="GO" id="GO:0030798">
    <property type="term" value="F:trans-aconitate 2-methyltransferase activity"/>
    <property type="evidence" value="ECO:0007669"/>
    <property type="project" value="UniProtKB-EC"/>
</dbReference>
<accession>A0A853DJU6</accession>
<dbReference type="EMBL" id="JACCHJ010000001">
    <property type="protein sequence ID" value="NYK09356.1"/>
    <property type="molecule type" value="Genomic_DNA"/>
</dbReference>
<organism evidence="4 5">
    <name type="scientific">Leifsonia naganoensis</name>
    <dbReference type="NCBI Taxonomy" id="150025"/>
    <lineage>
        <taxon>Bacteria</taxon>
        <taxon>Bacillati</taxon>
        <taxon>Actinomycetota</taxon>
        <taxon>Actinomycetes</taxon>
        <taxon>Micrococcales</taxon>
        <taxon>Microbacteriaceae</taxon>
        <taxon>Leifsonia</taxon>
    </lineage>
</organism>